<dbReference type="Gene3D" id="3.30.360.10">
    <property type="entry name" value="Dihydrodipicolinate Reductase, domain 2"/>
    <property type="match status" value="1"/>
</dbReference>
<evidence type="ECO:0000259" key="1">
    <source>
        <dbReference type="Pfam" id="PF01408"/>
    </source>
</evidence>
<sequence length="339" mass="38114">MERIRLGMIGLGRFAELHARIYSRLPQVEVTAICDSNLQRHDRFKQWFPKARCYINWEEMLTVEHLDAVDILTPEHLHEEPVRDALRAGAHVFVEKPLANTPEAAYRLVQESIDCGRLLMTGHVLRFDHRYIAVKEQVSSGAMGMIRSIYAKRNNGKAYFPLYNRVSPVFILGIHDIDLMRWYMEDEVAEVYAVNSFPDGSMAPDLNGAILRFGRGGIGILECNWLLPEGALSFQDIRMEITAEQGCIHIQDPDASVLYNGGVKSEVPSLTGLHETHGRLSGALFDELAHFVDCVVTGTRSTILQPEDALQAVRIAWAIERSAALGRPVKLSTMEETES</sequence>
<reference evidence="3 4" key="1">
    <citation type="submission" date="2019-07" db="EMBL/GenBank/DDBJ databases">
        <authorList>
            <person name="Kim J."/>
        </authorList>
    </citation>
    <scope>NUCLEOTIDE SEQUENCE [LARGE SCALE GENOMIC DNA]</scope>
    <source>
        <strain evidence="3 4">JC52</strain>
    </source>
</reference>
<dbReference type="InterPro" id="IPR000683">
    <property type="entry name" value="Gfo/Idh/MocA-like_OxRdtase_N"/>
</dbReference>
<feature type="domain" description="GFO/IDH/MocA-like oxidoreductase" evidence="2">
    <location>
        <begin position="132"/>
        <end position="248"/>
    </location>
</feature>
<dbReference type="AlphaFoldDB" id="A0A559K7C2"/>
<dbReference type="Pfam" id="PF22725">
    <property type="entry name" value="GFO_IDH_MocA_C3"/>
    <property type="match status" value="1"/>
</dbReference>
<dbReference type="Gene3D" id="3.40.50.720">
    <property type="entry name" value="NAD(P)-binding Rossmann-like Domain"/>
    <property type="match status" value="1"/>
</dbReference>
<dbReference type="Pfam" id="PF01408">
    <property type="entry name" value="GFO_IDH_MocA"/>
    <property type="match status" value="1"/>
</dbReference>
<evidence type="ECO:0000259" key="2">
    <source>
        <dbReference type="Pfam" id="PF22725"/>
    </source>
</evidence>
<keyword evidence="4" id="KW-1185">Reference proteome</keyword>
<dbReference type="SUPFAM" id="SSF55347">
    <property type="entry name" value="Glyceraldehyde-3-phosphate dehydrogenase-like, C-terminal domain"/>
    <property type="match status" value="1"/>
</dbReference>
<organism evidence="3 4">
    <name type="scientific">Paenibacillus cremeus</name>
    <dbReference type="NCBI Taxonomy" id="2163881"/>
    <lineage>
        <taxon>Bacteria</taxon>
        <taxon>Bacillati</taxon>
        <taxon>Bacillota</taxon>
        <taxon>Bacilli</taxon>
        <taxon>Bacillales</taxon>
        <taxon>Paenibacillaceae</taxon>
        <taxon>Paenibacillus</taxon>
    </lineage>
</organism>
<gene>
    <name evidence="3" type="ORF">FPZ49_20730</name>
</gene>
<proteinExistence type="predicted"/>
<evidence type="ECO:0000313" key="3">
    <source>
        <dbReference type="EMBL" id="TVY08029.1"/>
    </source>
</evidence>
<dbReference type="InterPro" id="IPR051450">
    <property type="entry name" value="Gfo/Idh/MocA_Oxidoreductases"/>
</dbReference>
<dbReference type="EMBL" id="VNJI01000028">
    <property type="protein sequence ID" value="TVY08029.1"/>
    <property type="molecule type" value="Genomic_DNA"/>
</dbReference>
<dbReference type="PANTHER" id="PTHR43377">
    <property type="entry name" value="BILIVERDIN REDUCTASE A"/>
    <property type="match status" value="1"/>
</dbReference>
<dbReference type="OrthoDB" id="9815825at2"/>
<dbReference type="SUPFAM" id="SSF51735">
    <property type="entry name" value="NAD(P)-binding Rossmann-fold domains"/>
    <property type="match status" value="1"/>
</dbReference>
<name>A0A559K7C2_9BACL</name>
<evidence type="ECO:0000313" key="4">
    <source>
        <dbReference type="Proteomes" id="UP000317036"/>
    </source>
</evidence>
<comment type="caution">
    <text evidence="3">The sequence shown here is derived from an EMBL/GenBank/DDBJ whole genome shotgun (WGS) entry which is preliminary data.</text>
</comment>
<accession>A0A559K7C2</accession>
<dbReference type="Proteomes" id="UP000317036">
    <property type="component" value="Unassembled WGS sequence"/>
</dbReference>
<dbReference type="PANTHER" id="PTHR43377:SF1">
    <property type="entry name" value="BILIVERDIN REDUCTASE A"/>
    <property type="match status" value="1"/>
</dbReference>
<dbReference type="GO" id="GO:0000166">
    <property type="term" value="F:nucleotide binding"/>
    <property type="evidence" value="ECO:0007669"/>
    <property type="project" value="InterPro"/>
</dbReference>
<feature type="domain" description="Gfo/Idh/MocA-like oxidoreductase N-terminal" evidence="1">
    <location>
        <begin position="4"/>
        <end position="123"/>
    </location>
</feature>
<dbReference type="InterPro" id="IPR036291">
    <property type="entry name" value="NAD(P)-bd_dom_sf"/>
</dbReference>
<protein>
    <submittedName>
        <fullName evidence="3">Gfo/Idh/MocA family oxidoreductase</fullName>
    </submittedName>
</protein>
<dbReference type="RefSeq" id="WP_144850466.1">
    <property type="nucleotide sequence ID" value="NZ_VNJI01000028.1"/>
</dbReference>
<dbReference type="InterPro" id="IPR055170">
    <property type="entry name" value="GFO_IDH_MocA-like_dom"/>
</dbReference>